<feature type="coiled-coil region" evidence="1">
    <location>
        <begin position="382"/>
        <end position="428"/>
    </location>
</feature>
<comment type="caution">
    <text evidence="3">The sequence shown here is derived from an EMBL/GenBank/DDBJ whole genome shotgun (WGS) entry which is preliminary data.</text>
</comment>
<dbReference type="EMBL" id="DVJN01000189">
    <property type="protein sequence ID" value="HIS93258.1"/>
    <property type="molecule type" value="Genomic_DNA"/>
</dbReference>
<dbReference type="AlphaFoldDB" id="A0A9D1G0W0"/>
<gene>
    <name evidence="3" type="ORF">IAA84_09610</name>
</gene>
<feature type="region of interest" description="Disordered" evidence="2">
    <location>
        <begin position="249"/>
        <end position="282"/>
    </location>
</feature>
<feature type="region of interest" description="Disordered" evidence="2">
    <location>
        <begin position="433"/>
        <end position="456"/>
    </location>
</feature>
<keyword evidence="1" id="KW-0175">Coiled coil</keyword>
<organism evidence="3 4">
    <name type="scientific">Candidatus Alectryocaccomicrobium excrementavium</name>
    <dbReference type="NCBI Taxonomy" id="2840668"/>
    <lineage>
        <taxon>Bacteria</taxon>
        <taxon>Bacillati</taxon>
        <taxon>Bacillota</taxon>
        <taxon>Clostridia</taxon>
        <taxon>Candidatus Alectryocaccomicrobium</taxon>
    </lineage>
</organism>
<evidence type="ECO:0000313" key="3">
    <source>
        <dbReference type="EMBL" id="HIS93258.1"/>
    </source>
</evidence>
<feature type="compositionally biased region" description="Polar residues" evidence="2">
    <location>
        <begin position="269"/>
        <end position="279"/>
    </location>
</feature>
<evidence type="ECO:0000256" key="1">
    <source>
        <dbReference type="SAM" id="Coils"/>
    </source>
</evidence>
<accession>A0A9D1G0W0</accession>
<sequence length="737" mass="81042">MALPGNYALGYLEEDNPLKAYFRFRPLFLHEDGRYHPFEEPEQQYPQDGFVRIVPDKNESSHFKARMRQLGRYCLLDLREHAGANDKIRPNKNFAPDKMETNAYIVYSDVICAMPENQLAEIVPLSVEEGAQTIALDERTVRTVCAFIDEDGTLTGPWSVKESEEGRVLQRMESTHCLPPESVQGRVASIAFIDGESARVIVAEDENGFFPMETSILSAPSRAENAPVHPGGDGARDVSAEIAQEIAVSGPSSAPWLTRDRSLSRPVSLRQNARQTGLNPTRGRSLKEIIDEQWRKSRYDQLGHPVPANVAAMPVDNPAETAMRFLRTAWERADVRERLVQSMLKLDSFDALVLAQCGGARPERPAAASDLEAARLKIALEIDALRQNHRRLLDEAQKELRESQNRELAALERACSEAKATLAMYEAKARTARGQALGENVPSEAQPSPQPNAPSAGELISAVRTRFAQMQLDLDNDDAVNLLAIVCSGNFCLVSGPCGSGKGDVVRLLADALGLGNRLLCVRAQKGNLSDRADYRNFMESVDSLSPFFFLLDDANAFDCGMLREAVAARGMKPSLITFATIQDAGERIDELTFDCAFTLRLKPTPLSVMPQLSSDLSAPAAQAPISLSALRERFAPVGEIPAEIAERLAALRKALAESGIYLSRRALSGMWDYLARVLPHVSWQPQHALDRALAQRAIPAILAGAPLNALMALPQILEEYPLSRALMEEPLPLPPL</sequence>
<dbReference type="Proteomes" id="UP000824140">
    <property type="component" value="Unassembled WGS sequence"/>
</dbReference>
<reference evidence="3" key="2">
    <citation type="journal article" date="2021" name="PeerJ">
        <title>Extensive microbial diversity within the chicken gut microbiome revealed by metagenomics and culture.</title>
        <authorList>
            <person name="Gilroy R."/>
            <person name="Ravi A."/>
            <person name="Getino M."/>
            <person name="Pursley I."/>
            <person name="Horton D.L."/>
            <person name="Alikhan N.F."/>
            <person name="Baker D."/>
            <person name="Gharbi K."/>
            <person name="Hall N."/>
            <person name="Watson M."/>
            <person name="Adriaenssens E.M."/>
            <person name="Foster-Nyarko E."/>
            <person name="Jarju S."/>
            <person name="Secka A."/>
            <person name="Antonio M."/>
            <person name="Oren A."/>
            <person name="Chaudhuri R.R."/>
            <person name="La Ragione R."/>
            <person name="Hildebrand F."/>
            <person name="Pallen M.J."/>
        </authorList>
    </citation>
    <scope>NUCLEOTIDE SEQUENCE</scope>
    <source>
        <strain evidence="3">13766</strain>
    </source>
</reference>
<reference evidence="3" key="1">
    <citation type="submission" date="2020-10" db="EMBL/GenBank/DDBJ databases">
        <authorList>
            <person name="Gilroy R."/>
        </authorList>
    </citation>
    <scope>NUCLEOTIDE SEQUENCE</scope>
    <source>
        <strain evidence="3">13766</strain>
    </source>
</reference>
<proteinExistence type="predicted"/>
<evidence type="ECO:0000313" key="4">
    <source>
        <dbReference type="Proteomes" id="UP000824140"/>
    </source>
</evidence>
<protein>
    <submittedName>
        <fullName evidence="3">Uncharacterized protein</fullName>
    </submittedName>
</protein>
<evidence type="ECO:0000256" key="2">
    <source>
        <dbReference type="SAM" id="MobiDB-lite"/>
    </source>
</evidence>
<name>A0A9D1G0W0_9FIRM</name>